<name>A0A813C949_9DINO</name>
<dbReference type="EMBL" id="CAJNJA010094119">
    <property type="protein sequence ID" value="CAE7941505.1"/>
    <property type="molecule type" value="Genomic_DNA"/>
</dbReference>
<evidence type="ECO:0000313" key="2">
    <source>
        <dbReference type="Proteomes" id="UP000601435"/>
    </source>
</evidence>
<gene>
    <name evidence="1" type="ORF">SNEC2469_LOCUS34304</name>
</gene>
<evidence type="ECO:0000313" key="1">
    <source>
        <dbReference type="EMBL" id="CAE7941505.1"/>
    </source>
</evidence>
<proteinExistence type="predicted"/>
<keyword evidence="2" id="KW-1185">Reference proteome</keyword>
<protein>
    <submittedName>
        <fullName evidence="1">Uncharacterized protein</fullName>
    </submittedName>
</protein>
<feature type="non-terminal residue" evidence="1">
    <location>
        <position position="1"/>
    </location>
</feature>
<sequence>ASRRILGDVCLKQLDQLTARSEQAPSAAQLRQVRALVEAPWLELPKKVAVPQLPAPRRCRRTCERPCRTRSPVCGTELPCKPAGSARS</sequence>
<accession>A0A813C949</accession>
<reference evidence="1" key="1">
    <citation type="submission" date="2021-02" db="EMBL/GenBank/DDBJ databases">
        <authorList>
            <person name="Dougan E. K."/>
            <person name="Rhodes N."/>
            <person name="Thang M."/>
            <person name="Chan C."/>
        </authorList>
    </citation>
    <scope>NUCLEOTIDE SEQUENCE</scope>
</reference>
<dbReference type="AlphaFoldDB" id="A0A813C949"/>
<dbReference type="Proteomes" id="UP000601435">
    <property type="component" value="Unassembled WGS sequence"/>
</dbReference>
<comment type="caution">
    <text evidence="1">The sequence shown here is derived from an EMBL/GenBank/DDBJ whole genome shotgun (WGS) entry which is preliminary data.</text>
</comment>
<organism evidence="1 2">
    <name type="scientific">Symbiodinium necroappetens</name>
    <dbReference type="NCBI Taxonomy" id="1628268"/>
    <lineage>
        <taxon>Eukaryota</taxon>
        <taxon>Sar</taxon>
        <taxon>Alveolata</taxon>
        <taxon>Dinophyceae</taxon>
        <taxon>Suessiales</taxon>
        <taxon>Symbiodiniaceae</taxon>
        <taxon>Symbiodinium</taxon>
    </lineage>
</organism>